<proteinExistence type="predicted"/>
<sequence>MHIICILCRGIESQEEKLDKEDEESNNEDANKNRLVYNNYYQKGEEL</sequence>
<dbReference type="Proteomes" id="UP000789759">
    <property type="component" value="Unassembled WGS sequence"/>
</dbReference>
<dbReference type="EMBL" id="CAJVQA010007925">
    <property type="protein sequence ID" value="CAG8663833.1"/>
    <property type="molecule type" value="Genomic_DNA"/>
</dbReference>
<gene>
    <name evidence="1" type="ORF">CPELLU_LOCUS9931</name>
</gene>
<feature type="non-terminal residue" evidence="1">
    <location>
        <position position="47"/>
    </location>
</feature>
<dbReference type="AlphaFoldDB" id="A0A9N9E3Z0"/>
<accession>A0A9N9E3Z0</accession>
<comment type="caution">
    <text evidence="1">The sequence shown here is derived from an EMBL/GenBank/DDBJ whole genome shotgun (WGS) entry which is preliminary data.</text>
</comment>
<keyword evidence="2" id="KW-1185">Reference proteome</keyword>
<feature type="non-terminal residue" evidence="1">
    <location>
        <position position="1"/>
    </location>
</feature>
<evidence type="ECO:0000313" key="2">
    <source>
        <dbReference type="Proteomes" id="UP000789759"/>
    </source>
</evidence>
<name>A0A9N9E3Z0_9GLOM</name>
<organism evidence="1 2">
    <name type="scientific">Cetraspora pellucida</name>
    <dbReference type="NCBI Taxonomy" id="1433469"/>
    <lineage>
        <taxon>Eukaryota</taxon>
        <taxon>Fungi</taxon>
        <taxon>Fungi incertae sedis</taxon>
        <taxon>Mucoromycota</taxon>
        <taxon>Glomeromycotina</taxon>
        <taxon>Glomeromycetes</taxon>
        <taxon>Diversisporales</taxon>
        <taxon>Gigasporaceae</taxon>
        <taxon>Cetraspora</taxon>
    </lineage>
</organism>
<evidence type="ECO:0000313" key="1">
    <source>
        <dbReference type="EMBL" id="CAG8663833.1"/>
    </source>
</evidence>
<protein>
    <submittedName>
        <fullName evidence="1">2377_t:CDS:1</fullName>
    </submittedName>
</protein>
<reference evidence="1" key="1">
    <citation type="submission" date="2021-06" db="EMBL/GenBank/DDBJ databases">
        <authorList>
            <person name="Kallberg Y."/>
            <person name="Tangrot J."/>
            <person name="Rosling A."/>
        </authorList>
    </citation>
    <scope>NUCLEOTIDE SEQUENCE</scope>
    <source>
        <strain evidence="1">FL966</strain>
    </source>
</reference>